<feature type="domain" description="Amidohydrolase-related" evidence="2">
    <location>
        <begin position="49"/>
        <end position="330"/>
    </location>
</feature>
<dbReference type="Gene3D" id="3.20.20.140">
    <property type="entry name" value="Metal-dependent hydrolases"/>
    <property type="match status" value="1"/>
</dbReference>
<evidence type="ECO:0000256" key="1">
    <source>
        <dbReference type="ARBA" id="ARBA00023239"/>
    </source>
</evidence>
<evidence type="ECO:0000313" key="4">
    <source>
        <dbReference type="Proteomes" id="UP000013966"/>
    </source>
</evidence>
<accession>R4X4R2</accession>
<evidence type="ECO:0000313" key="3">
    <source>
        <dbReference type="EMBL" id="BAN27527.1"/>
    </source>
</evidence>
<dbReference type="InterPro" id="IPR032465">
    <property type="entry name" value="ACMSD"/>
</dbReference>
<dbReference type="InterPro" id="IPR006680">
    <property type="entry name" value="Amidohydro-rel"/>
</dbReference>
<dbReference type="EMBL" id="AP013061">
    <property type="protein sequence ID" value="BAN27527.1"/>
    <property type="molecule type" value="Genomic_DNA"/>
</dbReference>
<organism evidence="3 4">
    <name type="scientific">Caballeronia insecticola</name>
    <dbReference type="NCBI Taxonomy" id="758793"/>
    <lineage>
        <taxon>Bacteria</taxon>
        <taxon>Pseudomonadati</taxon>
        <taxon>Pseudomonadota</taxon>
        <taxon>Betaproteobacteria</taxon>
        <taxon>Burkholderiales</taxon>
        <taxon>Burkholderiaceae</taxon>
        <taxon>Caballeronia</taxon>
    </lineage>
</organism>
<protein>
    <submittedName>
        <fullName evidence="3">Amidohydrolase family protein</fullName>
    </submittedName>
</protein>
<keyword evidence="4" id="KW-1185">Reference proteome</keyword>
<dbReference type="GO" id="GO:0016831">
    <property type="term" value="F:carboxy-lyase activity"/>
    <property type="evidence" value="ECO:0007669"/>
    <property type="project" value="InterPro"/>
</dbReference>
<sequence length="330" mass="36347">MSTMSTISTMSNRIRKIALEEHFSTPGFQGYSKSFTQHIAPEVLRDLAARLTDFDEQRIAEMDRAGIDYTILSQTGPSVQGEPDATLAISRAKESNDFLAGQIARHPARFGGFATLPMHTAKAASDELTRAVRELGFKGALVNGHTLGVYYDDRSYDSFWATMQELDVPLYLHPTDAFVNPRVLDGHPELAGATWGWGVETGSHALRLLFSGVFDRFPKLKIILGHMGEGLPFLRWRFDSRFAVYSHGVSLERAPSEYIGTNILITTSGVCSAPALIGAIGEMGAHAVMFSVDYPYESTQIAAEFIERAPLDDATRALVCHGNAERIFRL</sequence>
<dbReference type="Proteomes" id="UP000013966">
    <property type="component" value="Plasmid p1"/>
</dbReference>
<keyword evidence="3" id="KW-0614">Plasmid</keyword>
<dbReference type="AlphaFoldDB" id="R4X4R2"/>
<reference evidence="3 4" key="2">
    <citation type="journal article" date="2018" name="Int. J. Syst. Evol. Microbiol.">
        <title>Burkholderia insecticola sp. nov., a gut symbiotic bacterium of the bean bug Riptortus pedestris.</title>
        <authorList>
            <person name="Takeshita K."/>
            <person name="Tamaki H."/>
            <person name="Ohbayashi T."/>
            <person name="Meng X.-Y."/>
            <person name="Sone T."/>
            <person name="Mitani Y."/>
            <person name="Peeters C."/>
            <person name="Kikuchi Y."/>
            <person name="Vandamme P."/>
        </authorList>
    </citation>
    <scope>NUCLEOTIDE SEQUENCE [LARGE SCALE GENOMIC DNA]</scope>
    <source>
        <strain evidence="3">RPE64</strain>
        <plasmid evidence="3 4">p1</plasmid>
    </source>
</reference>
<proteinExistence type="predicted"/>
<evidence type="ECO:0000259" key="2">
    <source>
        <dbReference type="Pfam" id="PF04909"/>
    </source>
</evidence>
<dbReference type="Pfam" id="PF04909">
    <property type="entry name" value="Amidohydro_2"/>
    <property type="match status" value="1"/>
</dbReference>
<dbReference type="GO" id="GO:0016787">
    <property type="term" value="F:hydrolase activity"/>
    <property type="evidence" value="ECO:0007669"/>
    <property type="project" value="UniProtKB-KW"/>
</dbReference>
<dbReference type="SUPFAM" id="SSF51556">
    <property type="entry name" value="Metallo-dependent hydrolases"/>
    <property type="match status" value="1"/>
</dbReference>
<keyword evidence="1" id="KW-0456">Lyase</keyword>
<dbReference type="GO" id="GO:0019748">
    <property type="term" value="P:secondary metabolic process"/>
    <property type="evidence" value="ECO:0007669"/>
    <property type="project" value="TreeGrafter"/>
</dbReference>
<dbReference type="KEGG" id="buo:BRPE64_DCDS05910"/>
<dbReference type="HOGENOM" id="CLU_039329_5_0_4"/>
<dbReference type="RefSeq" id="WP_016348236.1">
    <property type="nucleotide sequence ID" value="NC_021289.1"/>
</dbReference>
<dbReference type="GO" id="GO:0005829">
    <property type="term" value="C:cytosol"/>
    <property type="evidence" value="ECO:0007669"/>
    <property type="project" value="TreeGrafter"/>
</dbReference>
<name>R4X4R2_9BURK</name>
<dbReference type="PANTHER" id="PTHR21240">
    <property type="entry name" value="2-AMINO-3-CARBOXYLMUCONATE-6-SEMIALDEHYDE DECARBOXYLASE"/>
    <property type="match status" value="1"/>
</dbReference>
<dbReference type="InterPro" id="IPR032466">
    <property type="entry name" value="Metal_Hydrolase"/>
</dbReference>
<gene>
    <name evidence="3" type="ORF">BRPE64_DCDS05910</name>
</gene>
<reference evidence="3 4" key="1">
    <citation type="journal article" date="2013" name="Genome Announc.">
        <title>Complete Genome Sequence of Burkholderia sp. Strain RPE64, Bacterial Symbiont of the Bean Bug Riptortus pedestris.</title>
        <authorList>
            <person name="Shibata T.F."/>
            <person name="Maeda T."/>
            <person name="Nikoh N."/>
            <person name="Yamaguchi K."/>
            <person name="Oshima K."/>
            <person name="Hattori M."/>
            <person name="Nishiyama T."/>
            <person name="Hasebe M."/>
            <person name="Fukatsu T."/>
            <person name="Kikuchi Y."/>
            <person name="Shigenobu S."/>
        </authorList>
    </citation>
    <scope>NUCLEOTIDE SEQUENCE [LARGE SCALE GENOMIC DNA]</scope>
    <source>
        <plasmid evidence="3 4">p1</plasmid>
    </source>
</reference>
<dbReference type="PATRIC" id="fig|758793.3.peg.5734"/>
<geneLocation type="plasmid" evidence="3 4">
    <name>p1</name>
</geneLocation>
<dbReference type="PANTHER" id="PTHR21240:SF30">
    <property type="entry name" value="AMIDOHYDROLASE-RELATED DOMAIN-CONTAINING PROTEIN-RELATED"/>
    <property type="match status" value="1"/>
</dbReference>
<keyword evidence="3" id="KW-0378">Hydrolase</keyword>